<gene>
    <name evidence="20" type="ORF">RZS28_12180</name>
</gene>
<dbReference type="RefSeq" id="WP_407338015.1">
    <property type="nucleotide sequence ID" value="NZ_CP136862.1"/>
</dbReference>
<evidence type="ECO:0000256" key="9">
    <source>
        <dbReference type="ARBA" id="ARBA00022741"/>
    </source>
</evidence>
<evidence type="ECO:0000256" key="6">
    <source>
        <dbReference type="ARBA" id="ARBA00022519"/>
    </source>
</evidence>
<dbReference type="Pfam" id="PF02706">
    <property type="entry name" value="Wzz"/>
    <property type="match status" value="1"/>
</dbReference>
<feature type="compositionally biased region" description="Polar residues" evidence="16">
    <location>
        <begin position="509"/>
        <end position="518"/>
    </location>
</feature>
<evidence type="ECO:0000256" key="10">
    <source>
        <dbReference type="ARBA" id="ARBA00022777"/>
    </source>
</evidence>
<evidence type="ECO:0000256" key="3">
    <source>
        <dbReference type="ARBA" id="ARBA00008883"/>
    </source>
</evidence>
<feature type="region of interest" description="Disordered" evidence="16">
    <location>
        <begin position="496"/>
        <end position="518"/>
    </location>
</feature>
<protein>
    <recommendedName>
        <fullName evidence="4">non-specific protein-tyrosine kinase</fullName>
        <ecNumber evidence="4">2.7.10.2</ecNumber>
    </recommendedName>
</protein>
<dbReference type="EC" id="2.7.10.2" evidence="4"/>
<evidence type="ECO:0000256" key="8">
    <source>
        <dbReference type="ARBA" id="ARBA00022692"/>
    </source>
</evidence>
<evidence type="ECO:0000256" key="13">
    <source>
        <dbReference type="ARBA" id="ARBA00023136"/>
    </source>
</evidence>
<dbReference type="InterPro" id="IPR025669">
    <property type="entry name" value="AAA_dom"/>
</dbReference>
<dbReference type="PANTHER" id="PTHR32309:SF13">
    <property type="entry name" value="FERRIC ENTEROBACTIN TRANSPORT PROTEIN FEPE"/>
    <property type="match status" value="1"/>
</dbReference>
<evidence type="ECO:0000256" key="12">
    <source>
        <dbReference type="ARBA" id="ARBA00022989"/>
    </source>
</evidence>
<dbReference type="CDD" id="cd05387">
    <property type="entry name" value="BY-kinase"/>
    <property type="match status" value="1"/>
</dbReference>
<dbReference type="NCBIfam" id="TIGR01007">
    <property type="entry name" value="eps_fam"/>
    <property type="match status" value="1"/>
</dbReference>
<evidence type="ECO:0000256" key="14">
    <source>
        <dbReference type="ARBA" id="ARBA00023137"/>
    </source>
</evidence>
<keyword evidence="21" id="KW-1185">Reference proteome</keyword>
<keyword evidence="13 17" id="KW-0472">Membrane</keyword>
<dbReference type="EMBL" id="CP136862">
    <property type="protein sequence ID" value="WOJ88577.1"/>
    <property type="molecule type" value="Genomic_DNA"/>
</dbReference>
<evidence type="ECO:0000313" key="21">
    <source>
        <dbReference type="Proteomes" id="UP001626536"/>
    </source>
</evidence>
<dbReference type="InterPro" id="IPR027417">
    <property type="entry name" value="P-loop_NTPase"/>
</dbReference>
<proteinExistence type="inferred from homology"/>
<evidence type="ECO:0000256" key="17">
    <source>
        <dbReference type="SAM" id="Phobius"/>
    </source>
</evidence>
<comment type="similarity">
    <text evidence="3">Belongs to the etk/wzc family.</text>
</comment>
<comment type="catalytic activity">
    <reaction evidence="15">
        <text>L-tyrosyl-[protein] + ATP = O-phospho-L-tyrosyl-[protein] + ADP + H(+)</text>
        <dbReference type="Rhea" id="RHEA:10596"/>
        <dbReference type="Rhea" id="RHEA-COMP:10136"/>
        <dbReference type="Rhea" id="RHEA-COMP:20101"/>
        <dbReference type="ChEBI" id="CHEBI:15378"/>
        <dbReference type="ChEBI" id="CHEBI:30616"/>
        <dbReference type="ChEBI" id="CHEBI:46858"/>
        <dbReference type="ChEBI" id="CHEBI:61978"/>
        <dbReference type="ChEBI" id="CHEBI:456216"/>
        <dbReference type="EC" id="2.7.10.2"/>
    </reaction>
</comment>
<evidence type="ECO:0000256" key="1">
    <source>
        <dbReference type="ARBA" id="ARBA00004429"/>
    </source>
</evidence>
<comment type="similarity">
    <text evidence="2">Belongs to the CpsD/CapB family.</text>
</comment>
<feature type="transmembrane region" description="Helical" evidence="17">
    <location>
        <begin position="37"/>
        <end position="56"/>
    </location>
</feature>
<dbReference type="NCBIfam" id="TIGR01005">
    <property type="entry name" value="eps_transp_fam"/>
    <property type="match status" value="1"/>
</dbReference>
<keyword evidence="10" id="KW-0418">Kinase</keyword>
<keyword evidence="6" id="KW-0997">Cell inner membrane</keyword>
<evidence type="ECO:0000259" key="19">
    <source>
        <dbReference type="Pfam" id="PF13614"/>
    </source>
</evidence>
<keyword evidence="7 20" id="KW-0808">Transferase</keyword>
<dbReference type="SUPFAM" id="SSF52540">
    <property type="entry name" value="P-loop containing nucleoside triphosphate hydrolases"/>
    <property type="match status" value="1"/>
</dbReference>
<sequence length="779" mass="86221">MLQINKQLRTEEAAQGGWGPSGVEPRNFFVTIIRRQLAIFVVIMTLTMALGAFYLFNATPIYVATASMVIDAHKSQLYEHQSPGPDVVVDAGMVQTQIEILKSPNVSRAVIKQLRLMEDPEFVGGGPSLIQSIFNLISDLYKSSEPPPPSESRLMRQLIAAFEGRRTVTRVGQSYVMEISVQSTDPEKAARMANAIAEAYIDDQLEAKYEATRRASVWLQDRLKELRAQTSAQQRAVVDFREKNNIIDAGGRLMNDQQISEVNSQLILAQAATAEAKARYERIRQIMNQDVPDASIADALHNEIIVKLRGQYLEMAARVAIWSQKYGANHLSVINQQTQMREVLHSIKDEMRKIEQSYKSEYEIAQAREQSISHSLGNAVSQSQITNQAQVQLRELESGAQTSKSLYDNFLQRYMDAVQQQSFPITEARLIGLADAPLTKSFPKTPLVLLLTAAIGLVASFGVASARELSDRVFRSSEQVEEALNANCLGMLPRLTAPPAAESEDPHATGTSPSASNETRLVRQQPMLDHVLDEPFSQFTEGLRAVKVATDFKGVIKSQKVIGLTSTLPHEGKSTVAANYAQLIAHGGARAILIDADLRNPTLSRQLAPDCPGLVDVVAGRLSIEEALLHDPRSGLSLLSSGAQSSAQSRMLHTNELLASDAMRHLIETLRQSYDYVVVDLPPLIPVIDARAATNFIDSYLFVVEWGRTRIDAAKHGLSNAPELYERLLGVVINKVDMSTIGRYERYRSDYYYGKYSAQYGGSERSVFRSKNKAAKSAR</sequence>
<dbReference type="Gene3D" id="3.40.50.300">
    <property type="entry name" value="P-loop containing nucleotide triphosphate hydrolases"/>
    <property type="match status" value="1"/>
</dbReference>
<dbReference type="PANTHER" id="PTHR32309">
    <property type="entry name" value="TYROSINE-PROTEIN KINASE"/>
    <property type="match status" value="1"/>
</dbReference>
<comment type="subcellular location">
    <subcellularLocation>
        <location evidence="1">Cell inner membrane</location>
        <topology evidence="1">Multi-pass membrane protein</topology>
    </subcellularLocation>
</comment>
<evidence type="ECO:0000256" key="15">
    <source>
        <dbReference type="ARBA" id="ARBA00051245"/>
    </source>
</evidence>
<evidence type="ECO:0000256" key="7">
    <source>
        <dbReference type="ARBA" id="ARBA00022679"/>
    </source>
</evidence>
<dbReference type="InterPro" id="IPR003856">
    <property type="entry name" value="LPS_length_determ_N"/>
</dbReference>
<keyword evidence="5" id="KW-1003">Cell membrane</keyword>
<evidence type="ECO:0000256" key="4">
    <source>
        <dbReference type="ARBA" id="ARBA00011903"/>
    </source>
</evidence>
<feature type="domain" description="AAA" evidence="19">
    <location>
        <begin position="572"/>
        <end position="703"/>
    </location>
</feature>
<evidence type="ECO:0000256" key="16">
    <source>
        <dbReference type="SAM" id="MobiDB-lite"/>
    </source>
</evidence>
<keyword evidence="8 17" id="KW-0812">Transmembrane</keyword>
<keyword evidence="11" id="KW-0067">ATP-binding</keyword>
<dbReference type="Proteomes" id="UP001626536">
    <property type="component" value="Chromosome"/>
</dbReference>
<keyword evidence="12 17" id="KW-1133">Transmembrane helix</keyword>
<dbReference type="GO" id="GO:0004715">
    <property type="term" value="F:non-membrane spanning protein tyrosine kinase activity"/>
    <property type="evidence" value="ECO:0007669"/>
    <property type="project" value="UniProtKB-EC"/>
</dbReference>
<keyword evidence="14" id="KW-0829">Tyrosine-protein kinase</keyword>
<name>A0ABZ0HP61_9HYPH</name>
<dbReference type="Pfam" id="PF13614">
    <property type="entry name" value="AAA_31"/>
    <property type="match status" value="1"/>
</dbReference>
<evidence type="ECO:0000256" key="2">
    <source>
        <dbReference type="ARBA" id="ARBA00007316"/>
    </source>
</evidence>
<organism evidence="20 21">
    <name type="scientific">Methylocapsa polymorpha</name>
    <dbReference type="NCBI Taxonomy" id="3080828"/>
    <lineage>
        <taxon>Bacteria</taxon>
        <taxon>Pseudomonadati</taxon>
        <taxon>Pseudomonadota</taxon>
        <taxon>Alphaproteobacteria</taxon>
        <taxon>Hyphomicrobiales</taxon>
        <taxon>Beijerinckiaceae</taxon>
        <taxon>Methylocapsa</taxon>
    </lineage>
</organism>
<reference evidence="20 21" key="1">
    <citation type="submission" date="2023-10" db="EMBL/GenBank/DDBJ databases">
        <title>Novel methanotroph of the genus Methylocapsa from a subarctic wetland.</title>
        <authorList>
            <person name="Belova S.E."/>
            <person name="Oshkin I.Y."/>
            <person name="Miroshnikov K."/>
            <person name="Dedysh S.N."/>
        </authorList>
    </citation>
    <scope>NUCLEOTIDE SEQUENCE [LARGE SCALE GENOMIC DNA]</scope>
    <source>
        <strain evidence="20 21">RX1</strain>
    </source>
</reference>
<keyword evidence="9" id="KW-0547">Nucleotide-binding</keyword>
<evidence type="ECO:0000256" key="11">
    <source>
        <dbReference type="ARBA" id="ARBA00022840"/>
    </source>
</evidence>
<dbReference type="InterPro" id="IPR005700">
    <property type="entry name" value="EPS_ExoP-like"/>
</dbReference>
<dbReference type="InterPro" id="IPR005702">
    <property type="entry name" value="Wzc-like_C"/>
</dbReference>
<feature type="domain" description="Polysaccharide chain length determinant N-terminal" evidence="18">
    <location>
        <begin position="31"/>
        <end position="114"/>
    </location>
</feature>
<evidence type="ECO:0000259" key="18">
    <source>
        <dbReference type="Pfam" id="PF02706"/>
    </source>
</evidence>
<evidence type="ECO:0000256" key="5">
    <source>
        <dbReference type="ARBA" id="ARBA00022475"/>
    </source>
</evidence>
<accession>A0ABZ0HP61</accession>
<dbReference type="InterPro" id="IPR050445">
    <property type="entry name" value="Bact_polysacc_biosynth/exp"/>
</dbReference>
<evidence type="ECO:0000313" key="20">
    <source>
        <dbReference type="EMBL" id="WOJ88577.1"/>
    </source>
</evidence>